<gene>
    <name evidence="1" type="ORF">I1A_002280</name>
</gene>
<evidence type="ECO:0000313" key="2">
    <source>
        <dbReference type="Proteomes" id="UP000006045"/>
    </source>
</evidence>
<dbReference type="SUPFAM" id="SSF55729">
    <property type="entry name" value="Acyl-CoA N-acyltransferases (Nat)"/>
    <property type="match status" value="1"/>
</dbReference>
<dbReference type="Gene3D" id="3.40.630.30">
    <property type="match status" value="1"/>
</dbReference>
<accession>A0A7U9GTN3</accession>
<dbReference type="InterPro" id="IPR016181">
    <property type="entry name" value="Acyl_CoA_acyltransferase"/>
</dbReference>
<dbReference type="RefSeq" id="WP_003224282.1">
    <property type="nucleotide sequence ID" value="NZ_CM001561.1"/>
</dbReference>
<protein>
    <submittedName>
        <fullName evidence="1">Uncharacterized protein</fullName>
    </submittedName>
</protein>
<dbReference type="AlphaFoldDB" id="A0A7U9GTN3"/>
<dbReference type="OrthoDB" id="9797417at2"/>
<evidence type="ECO:0000313" key="1">
    <source>
        <dbReference type="EMBL" id="EJZ57955.1"/>
    </source>
</evidence>
<name>A0A7U9GTN3_PSEFL</name>
<organism evidence="1 2">
    <name type="scientific">Pseudomonas fluorescens R124</name>
    <dbReference type="NCBI Taxonomy" id="743713"/>
    <lineage>
        <taxon>Bacteria</taxon>
        <taxon>Pseudomonadati</taxon>
        <taxon>Pseudomonadota</taxon>
        <taxon>Gammaproteobacteria</taxon>
        <taxon>Pseudomonadales</taxon>
        <taxon>Pseudomonadaceae</taxon>
        <taxon>Pseudomonas</taxon>
    </lineage>
</organism>
<reference evidence="1 2" key="1">
    <citation type="submission" date="2012-08" db="EMBL/GenBank/DDBJ databases">
        <title>The genome of cave-isolated P. fluorescens strain R124 demonstrates phenotypic adaptation to the mineral environment.</title>
        <authorList>
            <person name="Barton M.D."/>
            <person name="Petronio M."/>
            <person name="Giarrizzo J.G."/>
            <person name="Bowling B.V."/>
            <person name="Barton H.A."/>
        </authorList>
    </citation>
    <scope>NUCLEOTIDE SEQUENCE [LARGE SCALE GENOMIC DNA]</scope>
    <source>
        <strain evidence="1 2">R124</strain>
    </source>
</reference>
<sequence length="58" mass="6340">MTVRPATDSDQVILQSKGIGSRILKKLQLQAAARQVPLQLGAFRTNTLAQKLYEKSGT</sequence>
<proteinExistence type="predicted"/>
<dbReference type="EMBL" id="CM001561">
    <property type="protein sequence ID" value="EJZ57955.1"/>
    <property type="molecule type" value="Genomic_DNA"/>
</dbReference>
<dbReference type="Proteomes" id="UP000006045">
    <property type="component" value="Chromosome"/>
</dbReference>